<evidence type="ECO:0000256" key="3">
    <source>
        <dbReference type="ARBA" id="ARBA00011837"/>
    </source>
</evidence>
<sequence>MADAVQHQPPNISSTYPNPPDFLWRDFTPENISRYDDLSKKWRLEHPEAADQATIPPIPDLPQDLRHLQPPPEPADGAWKLYGDRFTLKDELPTLEEMGVPRLVPSAIQSTTPANHHPSSSSSSSPDANRERALNLKRLAKSVLLNFLELMGAASIDPDGLLDKAADIQTILFNMHHGINEYRPHQARESLIQTMQTRLDQIRAETAAVNAVTDKAKRVLEGLGSIEVPAPPRDGLTGGRPGAGGDVEYDPDDEELWGGAAGFP</sequence>
<dbReference type="InterPro" id="IPR009244">
    <property type="entry name" value="Mediatior_Med7"/>
</dbReference>
<evidence type="ECO:0000256" key="9">
    <source>
        <dbReference type="ARBA" id="ARBA00025687"/>
    </source>
</evidence>
<dbReference type="Gene3D" id="6.10.140.1520">
    <property type="match status" value="1"/>
</dbReference>
<dbReference type="PANTHER" id="PTHR21428">
    <property type="entry name" value="MEDIATOR OF RNA POLYMERASE II TRANSCRIPTION SUBUNIT 7"/>
    <property type="match status" value="1"/>
</dbReference>
<dbReference type="OrthoDB" id="10253553at2759"/>
<dbReference type="GO" id="GO:0070847">
    <property type="term" value="C:core mediator complex"/>
    <property type="evidence" value="ECO:0007669"/>
    <property type="project" value="TreeGrafter"/>
</dbReference>
<feature type="compositionally biased region" description="Polar residues" evidence="11">
    <location>
        <begin position="109"/>
        <end position="118"/>
    </location>
</feature>
<dbReference type="STRING" id="158607.A0A2P5HIQ8"/>
<dbReference type="FunCoup" id="A0A2P5HIQ8">
    <property type="interactions" value="759"/>
</dbReference>
<keyword evidence="8 10" id="KW-0539">Nucleus</keyword>
<feature type="region of interest" description="Disordered" evidence="11">
    <location>
        <begin position="226"/>
        <end position="264"/>
    </location>
</feature>
<comment type="caution">
    <text evidence="12">The sequence shown here is derived from an EMBL/GenBank/DDBJ whole genome shotgun (WGS) entry which is preliminary data.</text>
</comment>
<feature type="compositionally biased region" description="Gly residues" evidence="11">
    <location>
        <begin position="236"/>
        <end position="245"/>
    </location>
</feature>
<name>A0A2P5HIQ8_DIAHE</name>
<dbReference type="PANTHER" id="PTHR21428:SF11">
    <property type="entry name" value="MEDIATOR OF RNA POLYMERASE II TRANSCRIPTION SUBUNIT 7"/>
    <property type="match status" value="1"/>
</dbReference>
<keyword evidence="7 10" id="KW-0804">Transcription</keyword>
<organism evidence="12 13">
    <name type="scientific">Diaporthe helianthi</name>
    <dbReference type="NCBI Taxonomy" id="158607"/>
    <lineage>
        <taxon>Eukaryota</taxon>
        <taxon>Fungi</taxon>
        <taxon>Dikarya</taxon>
        <taxon>Ascomycota</taxon>
        <taxon>Pezizomycotina</taxon>
        <taxon>Sordariomycetes</taxon>
        <taxon>Sordariomycetidae</taxon>
        <taxon>Diaporthales</taxon>
        <taxon>Diaporthaceae</taxon>
        <taxon>Diaporthe</taxon>
    </lineage>
</organism>
<feature type="region of interest" description="Disordered" evidence="11">
    <location>
        <begin position="109"/>
        <end position="131"/>
    </location>
</feature>
<proteinExistence type="inferred from homology"/>
<keyword evidence="13" id="KW-1185">Reference proteome</keyword>
<evidence type="ECO:0000256" key="6">
    <source>
        <dbReference type="ARBA" id="ARBA00023159"/>
    </source>
</evidence>
<evidence type="ECO:0000313" key="12">
    <source>
        <dbReference type="EMBL" id="POS70138.1"/>
    </source>
</evidence>
<comment type="function">
    <text evidence="9">Component of the Mediator complex, a coactivator involved in the regulated transcription of nearly all RNA polymerase II-dependent genes. Mediator functions as a bridge to convey information from gene-specific regulatory proteins to the basal RNA polymerase II transcription machinery. Mediator is recruited to promoters by direct interactions with regulatory proteins and serves as a scaffold for the assembly of a functional preinitiation complex with RNA polymerase II and the general transcription factors.</text>
</comment>
<keyword evidence="6 10" id="KW-0010">Activator</keyword>
<protein>
    <recommendedName>
        <fullName evidence="4 10">Mediator of RNA polymerase II transcription subunit 7</fullName>
    </recommendedName>
</protein>
<evidence type="ECO:0000256" key="4">
    <source>
        <dbReference type="ARBA" id="ARBA00020631"/>
    </source>
</evidence>
<reference evidence="12" key="1">
    <citation type="submission" date="2017-09" db="EMBL/GenBank/DDBJ databases">
        <title>Polyketide synthases of a Diaporthe helianthi virulent isolate.</title>
        <authorList>
            <person name="Baroncelli R."/>
        </authorList>
    </citation>
    <scope>NUCLEOTIDE SEQUENCE [LARGE SCALE GENOMIC DNA]</scope>
    <source>
        <strain evidence="12">7/96</strain>
    </source>
</reference>
<dbReference type="GO" id="GO:0016592">
    <property type="term" value="C:mediator complex"/>
    <property type="evidence" value="ECO:0007669"/>
    <property type="project" value="InterPro"/>
</dbReference>
<evidence type="ECO:0000256" key="11">
    <source>
        <dbReference type="SAM" id="MobiDB-lite"/>
    </source>
</evidence>
<dbReference type="InParanoid" id="A0A2P5HIQ8"/>
<evidence type="ECO:0000256" key="1">
    <source>
        <dbReference type="ARBA" id="ARBA00004123"/>
    </source>
</evidence>
<dbReference type="SUPFAM" id="SSF140718">
    <property type="entry name" value="Mediator hinge subcomplex-like"/>
    <property type="match status" value="1"/>
</dbReference>
<dbReference type="GO" id="GO:0006357">
    <property type="term" value="P:regulation of transcription by RNA polymerase II"/>
    <property type="evidence" value="ECO:0007669"/>
    <property type="project" value="InterPro"/>
</dbReference>
<dbReference type="Proteomes" id="UP000094444">
    <property type="component" value="Unassembled WGS sequence"/>
</dbReference>
<dbReference type="Pfam" id="PF05983">
    <property type="entry name" value="Med7"/>
    <property type="match status" value="1"/>
</dbReference>
<dbReference type="Gene3D" id="6.10.140.200">
    <property type="match status" value="1"/>
</dbReference>
<feature type="compositionally biased region" description="Acidic residues" evidence="11">
    <location>
        <begin position="247"/>
        <end position="256"/>
    </location>
</feature>
<gene>
    <name evidence="12" type="ORF">DHEL01_v211470</name>
</gene>
<feature type="region of interest" description="Disordered" evidence="11">
    <location>
        <begin position="1"/>
        <end position="21"/>
    </location>
</feature>
<dbReference type="InterPro" id="IPR044888">
    <property type="entry name" value="Mediatior_Med7_sf"/>
</dbReference>
<dbReference type="InterPro" id="IPR037212">
    <property type="entry name" value="Med7/Med21-like"/>
</dbReference>
<evidence type="ECO:0000256" key="7">
    <source>
        <dbReference type="ARBA" id="ARBA00023163"/>
    </source>
</evidence>
<dbReference type="AlphaFoldDB" id="A0A2P5HIQ8"/>
<evidence type="ECO:0000256" key="2">
    <source>
        <dbReference type="ARBA" id="ARBA00009994"/>
    </source>
</evidence>
<evidence type="ECO:0000256" key="10">
    <source>
        <dbReference type="RuleBase" id="RU364060"/>
    </source>
</evidence>
<keyword evidence="5 10" id="KW-0805">Transcription regulation</keyword>
<dbReference type="GO" id="GO:0003712">
    <property type="term" value="F:transcription coregulator activity"/>
    <property type="evidence" value="ECO:0007669"/>
    <property type="project" value="InterPro"/>
</dbReference>
<accession>A0A2P5HIQ8</accession>
<evidence type="ECO:0000313" key="13">
    <source>
        <dbReference type="Proteomes" id="UP000094444"/>
    </source>
</evidence>
<comment type="subunit">
    <text evidence="3 10">Component of the Mediator complex.</text>
</comment>
<dbReference type="EMBL" id="MAVT02001781">
    <property type="protein sequence ID" value="POS70138.1"/>
    <property type="molecule type" value="Genomic_DNA"/>
</dbReference>
<comment type="similarity">
    <text evidence="2 10">Belongs to the Mediator complex subunit 7 family.</text>
</comment>
<feature type="region of interest" description="Disordered" evidence="11">
    <location>
        <begin position="48"/>
        <end position="79"/>
    </location>
</feature>
<comment type="subcellular location">
    <subcellularLocation>
        <location evidence="1 10">Nucleus</location>
    </subcellularLocation>
</comment>
<evidence type="ECO:0000256" key="5">
    <source>
        <dbReference type="ARBA" id="ARBA00023015"/>
    </source>
</evidence>
<evidence type="ECO:0000256" key="8">
    <source>
        <dbReference type="ARBA" id="ARBA00023242"/>
    </source>
</evidence>